<dbReference type="InterPro" id="IPR011626">
    <property type="entry name" value="Alpha-macroglobulin_TED"/>
</dbReference>
<evidence type="ECO:0000256" key="1">
    <source>
        <dbReference type="ARBA" id="ARBA00010556"/>
    </source>
</evidence>
<evidence type="ECO:0000256" key="2">
    <source>
        <dbReference type="ARBA" id="ARBA00022729"/>
    </source>
</evidence>
<dbReference type="PROSITE" id="PS51257">
    <property type="entry name" value="PROKAR_LIPOPROTEIN"/>
    <property type="match status" value="1"/>
</dbReference>
<dbReference type="EMBL" id="JAXDAE010000001">
    <property type="protein sequence ID" value="MDY2586080.1"/>
    <property type="molecule type" value="Genomic_DNA"/>
</dbReference>
<dbReference type="CDD" id="cd02891">
    <property type="entry name" value="A2M_like"/>
    <property type="match status" value="1"/>
</dbReference>
<dbReference type="SMART" id="SM01360">
    <property type="entry name" value="A2M"/>
    <property type="match status" value="1"/>
</dbReference>
<organism evidence="5 6">
    <name type="scientific">Winogradskyella aquimaris</name>
    <dbReference type="NCBI Taxonomy" id="864074"/>
    <lineage>
        <taxon>Bacteria</taxon>
        <taxon>Pseudomonadati</taxon>
        <taxon>Bacteroidota</taxon>
        <taxon>Flavobacteriia</taxon>
        <taxon>Flavobacteriales</taxon>
        <taxon>Flavobacteriaceae</taxon>
        <taxon>Winogradskyella</taxon>
    </lineage>
</organism>
<dbReference type="PANTHER" id="PTHR40094">
    <property type="entry name" value="ALPHA-2-MACROGLOBULIN HOMOLOG"/>
    <property type="match status" value="1"/>
</dbReference>
<dbReference type="SMART" id="SM01419">
    <property type="entry name" value="Thiol-ester_cl"/>
    <property type="match status" value="1"/>
</dbReference>
<dbReference type="InterPro" id="IPR002890">
    <property type="entry name" value="MG2"/>
</dbReference>
<keyword evidence="2" id="KW-0732">Signal</keyword>
<dbReference type="Pfam" id="PF17972">
    <property type="entry name" value="bMG5"/>
    <property type="match status" value="1"/>
</dbReference>
<proteinExistence type="inferred from homology"/>
<feature type="domain" description="Alpha-2-macroglobulin" evidence="4">
    <location>
        <begin position="1204"/>
        <end position="1293"/>
    </location>
</feature>
<dbReference type="InterPro" id="IPR041462">
    <property type="entry name" value="Bact_A2M_MG6"/>
</dbReference>
<evidence type="ECO:0000259" key="3">
    <source>
        <dbReference type="SMART" id="SM01359"/>
    </source>
</evidence>
<dbReference type="Gene3D" id="2.60.40.3710">
    <property type="match status" value="1"/>
</dbReference>
<dbReference type="Pfam" id="PF00207">
    <property type="entry name" value="A2M"/>
    <property type="match status" value="1"/>
</dbReference>
<dbReference type="Pfam" id="PF07678">
    <property type="entry name" value="TED_complement"/>
    <property type="match status" value="1"/>
</dbReference>
<comment type="similarity">
    <text evidence="1">Belongs to the protease inhibitor I39 (alpha-2-macroglobulin) family. Bacterial alpha-2-macroglobulin subfamily.</text>
</comment>
<dbReference type="Gene3D" id="2.60.40.1930">
    <property type="match status" value="1"/>
</dbReference>
<feature type="domain" description="Alpha-2-macroglobulin bait region" evidence="3">
    <location>
        <begin position="997"/>
        <end position="1139"/>
    </location>
</feature>
<dbReference type="Pfam" id="PF11974">
    <property type="entry name" value="bMG3"/>
    <property type="match status" value="1"/>
</dbReference>
<sequence>MQLKKHLLVLLTLSLVFSCKKKPIETDNIFKFRDYISYTTSGRVSVTDPIKVSLAEEVKSWEAEQSIDAKIVKTHPYVEGSLKALNKHTLLFTPDENLESDTEYTVTVNLSDIYKNIPKDFEYYTFQFKTIRPSFNLNTKNLQSYSKEWQYVLGTLQSADIIALEDAKKLVEASQNNKDLNIVWLEGNDTSRYFEFKIDSIKREIEDSKVLVSWDGKAINADIKGENYLNIPGKNNFTIIETNVIQNPEQHLTINFSDPLQKQQNFAGLVALQNVKNPKYIVDGNVLKVYPDIKLVGDIRVDVFTGIKNTDGFKLKNQFTQTLTFEELKPQVRLVSSGSILPNSKDLTFNFEAVNLSKVDVRIIKLFEDNVLQFLQDNNLNSNNSYAIRNVGRRIAKETITLIQNPSQNTGKWKAYSVDLSKYIQADAGAIYRVEIDFKKDYSLYDCSSNVETSDVDEDDYYDDYYDDFYEDDVYASEDISEEEQDLREEQYWDNLTYSYKNRNYNYRERNNPCTESYFNYGNKGIAANLIGSNLGVIAKKGNDNTYFFAVTNILDTNPESGTKITLYNYQQQALADGITNQDGFVEIDAKKRAAFAVAQKGNNVSYVKLFDGNSLSLSKFDVSGSRLQRGLKGYIYGERGVWRPGDSLFLTFMLNDKANKLPKRHPVKLEITDPVGKLVYRKVSVDNINNFYDFKVPTSSDYKTGNYNAKVSVGGANFTKSLKIETVKPNRLKIKIDFEDKVLTNNKPLQGDLNVAWLHGAPAKNLKAEIKAKFTTKYTSFEGYKNYEFNDPTRNFSTEETNVFEGNLDAEGNAKVNSILNIGKNAPGMLNAQFLVRAFENGGGFSLDAFTVPYAPYESFVGLRSPEGNRYGSFFTDENHTFDIATVDANGKPIQRKKLEVKIYKIEWRWWWNSSYDNLSSYVSSNYHRPMQQYEIDTDASGKASFKINIPEKDRGRYLIRIVDPVSGHATGRTAYFYKNWWSNSPSGDKDAAKMLVFSTDKDNYNVGETAKLTFPSGSEGRALISIENGTEVLKHQWVKTQPGETTVDIPVTPEMAPNVFINISLLQPHAITSNDLPIRLYGVIPMMVENPATKLEPQIKMPDFIRPEQSYEIKVSEKNNKPMTYTIAVVEEGLLDLTRFKTPNAWDSFYAREALGVKTWDVFDDVIGAYSGSIDQVFAIGGDGAAAKGKNKKANRFKPVVTYLGPFLLDAGKTQTHQLKMPNYIGAVRTMVVAGNNTNEAYGSAEKSVQVKKPLMVLATLPRKLSPGEKVTLPVTVFAMENKVKNVNLSLKLSDGITVKGQQTQSLQFDRPDEKMVYFELDVSKAKGINTIEVIASGNGETSNYKVEIDVENPNPMTSRVIDKELAANGNQTIDFSTFGEPGTNYATVEFSTLPPMDFSKRMEYLIRYPYGCVEQTTSSVFPQLYLTDIFDLTDKKKKEVQQNIENGIRRLGTFQNPDGGLGYWRGERTASDWGTSYAGHFMIEAEKKGFVLPLSFKSNWIAYQRQAARNWRPSYRHYHSDLTQAYRLYTLALAGSPDLASMNRLREFDDISNDAKWRLAAAYALAGQKEASQAIAKTANIDFQPINSDNYTYGSLHRNRAMALEAMLLTNDSKKVELAKSIAKSLSSDRWMSTQTTAYSLLVMGKLIVENGGKDLKLNYSINGKSETIATKNGIAQRNIPVNDGTNQITVNNSKDNVVYVRILNSGKLKLGEELPVQRGFSISTVYKDLQGNTIDVTKLQQGQDFVATVSISNLTSDYVNDVALTQIFPSGWDIVNTRFTDFGDTTVSQARYTDIRDDRVNFFFDMNRKGNYGTKTFTVMLNASYLGTYYLPGAQAEAMYDNDNYLVRNKGQWVTVEK</sequence>
<dbReference type="InterPro" id="IPR047565">
    <property type="entry name" value="Alpha-macroglob_thiol-ester_cl"/>
</dbReference>
<dbReference type="SUPFAM" id="SSF48239">
    <property type="entry name" value="Terpenoid cyclases/Protein prenyltransferases"/>
    <property type="match status" value="1"/>
</dbReference>
<dbReference type="InterPro" id="IPR008930">
    <property type="entry name" value="Terpenoid_cyclase/PrenylTrfase"/>
</dbReference>
<dbReference type="SMART" id="SM01359">
    <property type="entry name" value="A2M_N_2"/>
    <property type="match status" value="1"/>
</dbReference>
<dbReference type="Pfam" id="PF17973">
    <property type="entry name" value="bMG10"/>
    <property type="match status" value="1"/>
</dbReference>
<reference evidence="5 6" key="1">
    <citation type="submission" date="2023-11" db="EMBL/GenBank/DDBJ databases">
        <title>Winogradskyella pelagius sp. nov., isolated from coastal sediment.</title>
        <authorList>
            <person name="Li F."/>
        </authorList>
    </citation>
    <scope>NUCLEOTIDE SEQUENCE [LARGE SCALE GENOMIC DNA]</scope>
    <source>
        <strain evidence="5 6">KCTC 23502</strain>
    </source>
</reference>
<dbReference type="PANTHER" id="PTHR40094:SF1">
    <property type="entry name" value="UBIQUITIN DOMAIN-CONTAINING PROTEIN"/>
    <property type="match status" value="1"/>
</dbReference>
<comment type="caution">
    <text evidence="5">The sequence shown here is derived from an EMBL/GenBank/DDBJ whole genome shotgun (WGS) entry which is preliminary data.</text>
</comment>
<evidence type="ECO:0000313" key="5">
    <source>
        <dbReference type="EMBL" id="MDY2586080.1"/>
    </source>
</evidence>
<evidence type="ECO:0000313" key="6">
    <source>
        <dbReference type="Proteomes" id="UP001285855"/>
    </source>
</evidence>
<dbReference type="InterPro" id="IPR032812">
    <property type="entry name" value="SbsA_Ig"/>
</dbReference>
<dbReference type="InterPro" id="IPR051802">
    <property type="entry name" value="YfhM-like"/>
</dbReference>
<dbReference type="InterPro" id="IPR021868">
    <property type="entry name" value="Alpha_2_Macroglob_MG3"/>
</dbReference>
<name>A0ABU5EK42_9FLAO</name>
<protein>
    <submittedName>
        <fullName evidence="5">MG2 domain-containing protein</fullName>
    </submittedName>
</protein>
<accession>A0ABU5EK42</accession>
<dbReference type="RefSeq" id="WP_320554455.1">
    <property type="nucleotide sequence ID" value="NZ_JAXDAE010000001.1"/>
</dbReference>
<dbReference type="InterPro" id="IPR041203">
    <property type="entry name" value="Bact_A2M_MG5"/>
</dbReference>
<dbReference type="InterPro" id="IPR041246">
    <property type="entry name" value="Bact_MG10"/>
</dbReference>
<dbReference type="Pfam" id="PF07703">
    <property type="entry name" value="A2M_BRD"/>
    <property type="match status" value="1"/>
</dbReference>
<dbReference type="Proteomes" id="UP001285855">
    <property type="component" value="Unassembled WGS sequence"/>
</dbReference>
<gene>
    <name evidence="5" type="ORF">SNF14_01915</name>
</gene>
<dbReference type="Gene3D" id="1.50.10.20">
    <property type="match status" value="1"/>
</dbReference>
<keyword evidence="6" id="KW-1185">Reference proteome</keyword>
<evidence type="ECO:0000259" key="4">
    <source>
        <dbReference type="SMART" id="SM01360"/>
    </source>
</evidence>
<dbReference type="Pfam" id="PF13205">
    <property type="entry name" value="Big_5"/>
    <property type="match status" value="1"/>
</dbReference>
<dbReference type="InterPro" id="IPR001599">
    <property type="entry name" value="Macroglobln_a2"/>
</dbReference>
<dbReference type="InterPro" id="IPR011625">
    <property type="entry name" value="A2M_N_BRD"/>
</dbReference>
<dbReference type="Pfam" id="PF01835">
    <property type="entry name" value="MG2"/>
    <property type="match status" value="1"/>
</dbReference>
<dbReference type="Pfam" id="PF17962">
    <property type="entry name" value="bMG6"/>
    <property type="match status" value="1"/>
</dbReference>